<evidence type="ECO:0000256" key="4">
    <source>
        <dbReference type="ARBA" id="ARBA00023284"/>
    </source>
</evidence>
<evidence type="ECO:0000259" key="5">
    <source>
        <dbReference type="PROSITE" id="PS51352"/>
    </source>
</evidence>
<evidence type="ECO:0000313" key="7">
    <source>
        <dbReference type="Proteomes" id="UP001597461"/>
    </source>
</evidence>
<keyword evidence="7" id="KW-1185">Reference proteome</keyword>
<dbReference type="InterPro" id="IPR013766">
    <property type="entry name" value="Thioredoxin_domain"/>
</dbReference>
<evidence type="ECO:0000256" key="1">
    <source>
        <dbReference type="ARBA" id="ARBA00004196"/>
    </source>
</evidence>
<dbReference type="PROSITE" id="PS00194">
    <property type="entry name" value="THIOREDOXIN_1"/>
    <property type="match status" value="1"/>
</dbReference>
<accession>A0ABW5MI61</accession>
<dbReference type="CDD" id="cd02966">
    <property type="entry name" value="TlpA_like_family"/>
    <property type="match status" value="1"/>
</dbReference>
<dbReference type="PROSITE" id="PS51352">
    <property type="entry name" value="THIOREDOXIN_2"/>
    <property type="match status" value="1"/>
</dbReference>
<dbReference type="PANTHER" id="PTHR42852">
    <property type="entry name" value="THIOL:DISULFIDE INTERCHANGE PROTEIN DSBE"/>
    <property type="match status" value="1"/>
</dbReference>
<dbReference type="InterPro" id="IPR025380">
    <property type="entry name" value="DUF4369"/>
</dbReference>
<dbReference type="Proteomes" id="UP001597461">
    <property type="component" value="Unassembled WGS sequence"/>
</dbReference>
<dbReference type="RefSeq" id="WP_379077336.1">
    <property type="nucleotide sequence ID" value="NZ_JBHULL010000007.1"/>
</dbReference>
<keyword evidence="4" id="KW-0676">Redox-active center</keyword>
<dbReference type="EMBL" id="JBHULL010000007">
    <property type="protein sequence ID" value="MFD2582426.1"/>
    <property type="molecule type" value="Genomic_DNA"/>
</dbReference>
<dbReference type="Pfam" id="PF14289">
    <property type="entry name" value="DUF4369"/>
    <property type="match status" value="1"/>
</dbReference>
<dbReference type="Gene3D" id="3.40.30.10">
    <property type="entry name" value="Glutaredoxin"/>
    <property type="match status" value="1"/>
</dbReference>
<evidence type="ECO:0000313" key="6">
    <source>
        <dbReference type="EMBL" id="MFD2582426.1"/>
    </source>
</evidence>
<dbReference type="InterPro" id="IPR050553">
    <property type="entry name" value="Thioredoxin_ResA/DsbE_sf"/>
</dbReference>
<organism evidence="6 7">
    <name type="scientific">Pedobacter vanadiisoli</name>
    <dbReference type="NCBI Taxonomy" id="1761975"/>
    <lineage>
        <taxon>Bacteria</taxon>
        <taxon>Pseudomonadati</taxon>
        <taxon>Bacteroidota</taxon>
        <taxon>Sphingobacteriia</taxon>
        <taxon>Sphingobacteriales</taxon>
        <taxon>Sphingobacteriaceae</taxon>
        <taxon>Pedobacter</taxon>
    </lineage>
</organism>
<dbReference type="SUPFAM" id="SSF52833">
    <property type="entry name" value="Thioredoxin-like"/>
    <property type="match status" value="1"/>
</dbReference>
<comment type="caution">
    <text evidence="6">The sequence shown here is derived from an EMBL/GenBank/DDBJ whole genome shotgun (WGS) entry which is preliminary data.</text>
</comment>
<keyword evidence="2" id="KW-0201">Cytochrome c-type biogenesis</keyword>
<sequence>MKKIVYYLFLLLPAFAMAQKKEFILKGKLTGLTVPAITSLNCYYPALHLTSEVKNGLFEFSGMIDEPLKVVLTMDRLPKVPFKLEHIELYIEPGINVLESPTDSIKHAKIVGSKLNEDNLRLQALLQPFEVKKKALDNTFSLLPADQKKSEEARTEYKKESNAIDSEKKAVYLSFYKANTNSFLALYCLKQYVGPTPDYGTAITLFNKLSQAVKETPTGKAYAEELAMLKTTNLGTIAPDFTQFNAEGKPVKLSDYKGKYVLVDFWASWCGPCRKENPNVLKAYNRYHEKGLEILGVSLDVTNSAWLQAIKEDKLPWQQVSDLKTPNKAAELYAIKAIPQNVLIDPQGKIVARDLRGEELHQKLAALLK</sequence>
<dbReference type="Pfam" id="PF00578">
    <property type="entry name" value="AhpC-TSA"/>
    <property type="match status" value="1"/>
</dbReference>
<proteinExistence type="predicted"/>
<dbReference type="InterPro" id="IPR036249">
    <property type="entry name" value="Thioredoxin-like_sf"/>
</dbReference>
<gene>
    <name evidence="6" type="ORF">ACFSR6_07995</name>
</gene>
<keyword evidence="3" id="KW-1015">Disulfide bond</keyword>
<dbReference type="InterPro" id="IPR017937">
    <property type="entry name" value="Thioredoxin_CS"/>
</dbReference>
<name>A0ABW5MI61_9SPHI</name>
<feature type="domain" description="Thioredoxin" evidence="5">
    <location>
        <begin position="232"/>
        <end position="369"/>
    </location>
</feature>
<protein>
    <submittedName>
        <fullName evidence="6">Redoxin domain-containing protein</fullName>
    </submittedName>
</protein>
<dbReference type="PANTHER" id="PTHR42852:SF6">
    <property type="entry name" value="THIOL:DISULFIDE INTERCHANGE PROTEIN DSBE"/>
    <property type="match status" value="1"/>
</dbReference>
<evidence type="ECO:0000256" key="3">
    <source>
        <dbReference type="ARBA" id="ARBA00023157"/>
    </source>
</evidence>
<evidence type="ECO:0000256" key="2">
    <source>
        <dbReference type="ARBA" id="ARBA00022748"/>
    </source>
</evidence>
<reference evidence="7" key="1">
    <citation type="journal article" date="2019" name="Int. J. Syst. Evol. Microbiol.">
        <title>The Global Catalogue of Microorganisms (GCM) 10K type strain sequencing project: providing services to taxonomists for standard genome sequencing and annotation.</title>
        <authorList>
            <consortium name="The Broad Institute Genomics Platform"/>
            <consortium name="The Broad Institute Genome Sequencing Center for Infectious Disease"/>
            <person name="Wu L."/>
            <person name="Ma J."/>
        </authorList>
    </citation>
    <scope>NUCLEOTIDE SEQUENCE [LARGE SCALE GENOMIC DNA]</scope>
    <source>
        <strain evidence="7">KCTC 42866</strain>
    </source>
</reference>
<comment type="subcellular location">
    <subcellularLocation>
        <location evidence="1">Cell envelope</location>
    </subcellularLocation>
</comment>
<dbReference type="InterPro" id="IPR000866">
    <property type="entry name" value="AhpC/TSA"/>
</dbReference>